<feature type="domain" description="B12-binding N-terminal" evidence="2">
    <location>
        <begin position="1"/>
        <end position="93"/>
    </location>
</feature>
<organism evidence="3 4">
    <name type="scientific">Methanospirillum hungatei</name>
    <dbReference type="NCBI Taxonomy" id="2203"/>
    <lineage>
        <taxon>Archaea</taxon>
        <taxon>Methanobacteriati</taxon>
        <taxon>Methanobacteriota</taxon>
        <taxon>Stenosarchaea group</taxon>
        <taxon>Methanomicrobia</taxon>
        <taxon>Methanomicrobiales</taxon>
        <taxon>Methanospirillaceae</taxon>
        <taxon>Methanospirillum</taxon>
    </lineage>
</organism>
<evidence type="ECO:0000313" key="4">
    <source>
        <dbReference type="Proteomes" id="UP000694228"/>
    </source>
</evidence>
<reference evidence="3 4" key="1">
    <citation type="submission" date="2021-06" db="EMBL/GenBank/DDBJ databases">
        <title>Complete genome sequence of the secondary alcohol utilizing methanogen Methanospirillum hungatei strain GP1.</title>
        <authorList>
            <person name="Day L.A."/>
            <person name="Costa K.C."/>
        </authorList>
    </citation>
    <scope>NUCLEOTIDE SEQUENCE [LARGE SCALE GENOMIC DNA]</scope>
    <source>
        <strain evidence="3 4">GP1</strain>
    </source>
</reference>
<dbReference type="SMART" id="SM01018">
    <property type="entry name" value="B12-binding_2"/>
    <property type="match status" value="1"/>
</dbReference>
<dbReference type="AlphaFoldDB" id="A0A8F5ZF66"/>
<accession>A0A8F5ZF66</accession>
<dbReference type="Proteomes" id="UP000694228">
    <property type="component" value="Chromosome"/>
</dbReference>
<dbReference type="Pfam" id="PF02607">
    <property type="entry name" value="B12-binding_2"/>
    <property type="match status" value="1"/>
</dbReference>
<protein>
    <submittedName>
        <fullName evidence="3">B12-binding domain-containing protein</fullName>
    </submittedName>
</protein>
<evidence type="ECO:0000259" key="1">
    <source>
        <dbReference type="PROSITE" id="PS51332"/>
    </source>
</evidence>
<dbReference type="InterPro" id="IPR006158">
    <property type="entry name" value="Cobalamin-bd"/>
</dbReference>
<dbReference type="Pfam" id="PF02310">
    <property type="entry name" value="B12-binding"/>
    <property type="match status" value="1"/>
</dbReference>
<proteinExistence type="predicted"/>
<dbReference type="PROSITE" id="PS51337">
    <property type="entry name" value="B12_BINDING_NTER"/>
    <property type="match status" value="1"/>
</dbReference>
<dbReference type="InterPro" id="IPR003759">
    <property type="entry name" value="Cbl-bd_cap"/>
</dbReference>
<dbReference type="PROSITE" id="PS51332">
    <property type="entry name" value="B12_BINDING"/>
    <property type="match status" value="1"/>
</dbReference>
<evidence type="ECO:0000259" key="2">
    <source>
        <dbReference type="PROSITE" id="PS51337"/>
    </source>
</evidence>
<dbReference type="GO" id="GO:0046872">
    <property type="term" value="F:metal ion binding"/>
    <property type="evidence" value="ECO:0007669"/>
    <property type="project" value="InterPro"/>
</dbReference>
<gene>
    <name evidence="3" type="ORF">KSK55_12685</name>
</gene>
<evidence type="ECO:0000313" key="3">
    <source>
        <dbReference type="EMBL" id="QXO94179.1"/>
    </source>
</evidence>
<dbReference type="GO" id="GO:0031419">
    <property type="term" value="F:cobalamin binding"/>
    <property type="evidence" value="ECO:0007669"/>
    <property type="project" value="InterPro"/>
</dbReference>
<dbReference type="EMBL" id="CP077107">
    <property type="protein sequence ID" value="QXO94179.1"/>
    <property type="molecule type" value="Genomic_DNA"/>
</dbReference>
<sequence length="212" mass="23311">MTADFSKKRIDELISALLYMDRLAVREILSKSTENEDKLHVIDAIIVPALEEIGRRWEEGTLAISQVYMAGIIIEEAIGGLFPHNDLPGGAKGKIATVVLEDYHMLGERIVSVFLIGAGYSPIRYGRRDVAELLSLIKKDEIKYLFISTLMLPSALKIREISPQISSEGVKIIVGGAPFRFDPDLGREVGADRVCLTASDAITALRELEGIS</sequence>
<dbReference type="OrthoDB" id="125248at2157"/>
<feature type="domain" description="B12-binding" evidence="1">
    <location>
        <begin position="91"/>
        <end position="212"/>
    </location>
</feature>
<name>A0A8F5ZF66_METHU</name>